<accession>A0ABW5MGG2</accession>
<organism evidence="1 2">
    <name type="scientific">Pedobacter vanadiisoli</name>
    <dbReference type="NCBI Taxonomy" id="1761975"/>
    <lineage>
        <taxon>Bacteria</taxon>
        <taxon>Pseudomonadati</taxon>
        <taxon>Bacteroidota</taxon>
        <taxon>Sphingobacteriia</taxon>
        <taxon>Sphingobacteriales</taxon>
        <taxon>Sphingobacteriaceae</taxon>
        <taxon>Pedobacter</taxon>
    </lineage>
</organism>
<gene>
    <name evidence="1" type="ORF">ACFSR6_07055</name>
</gene>
<dbReference type="Gene3D" id="3.90.550.10">
    <property type="entry name" value="Spore Coat Polysaccharide Biosynthesis Protein SpsA, Chain A"/>
    <property type="match status" value="1"/>
</dbReference>
<dbReference type="Proteomes" id="UP001597461">
    <property type="component" value="Unassembled WGS sequence"/>
</dbReference>
<protein>
    <submittedName>
        <fullName evidence="1">Glycosyltransferase family 2 protein</fullName>
    </submittedName>
</protein>
<proteinExistence type="predicted"/>
<reference evidence="2" key="1">
    <citation type="journal article" date="2019" name="Int. J. Syst. Evol. Microbiol.">
        <title>The Global Catalogue of Microorganisms (GCM) 10K type strain sequencing project: providing services to taxonomists for standard genome sequencing and annotation.</title>
        <authorList>
            <consortium name="The Broad Institute Genomics Platform"/>
            <consortium name="The Broad Institute Genome Sequencing Center for Infectious Disease"/>
            <person name="Wu L."/>
            <person name="Ma J."/>
        </authorList>
    </citation>
    <scope>NUCLEOTIDE SEQUENCE [LARGE SCALE GENOMIC DNA]</scope>
    <source>
        <strain evidence="2">KCTC 42866</strain>
    </source>
</reference>
<dbReference type="SUPFAM" id="SSF53448">
    <property type="entry name" value="Nucleotide-diphospho-sugar transferases"/>
    <property type="match status" value="1"/>
</dbReference>
<dbReference type="RefSeq" id="WP_379076837.1">
    <property type="nucleotide sequence ID" value="NZ_JBHULL010000007.1"/>
</dbReference>
<keyword evidence="2" id="KW-1185">Reference proteome</keyword>
<comment type="caution">
    <text evidence="1">The sequence shown here is derived from an EMBL/GenBank/DDBJ whole genome shotgun (WGS) entry which is preliminary data.</text>
</comment>
<evidence type="ECO:0000313" key="2">
    <source>
        <dbReference type="Proteomes" id="UP001597461"/>
    </source>
</evidence>
<name>A0ABW5MGG2_9SPHI</name>
<dbReference type="InterPro" id="IPR029044">
    <property type="entry name" value="Nucleotide-diphossugar_trans"/>
</dbReference>
<dbReference type="EMBL" id="JBHULL010000007">
    <property type="protein sequence ID" value="MFD2582239.1"/>
    <property type="molecule type" value="Genomic_DNA"/>
</dbReference>
<evidence type="ECO:0000313" key="1">
    <source>
        <dbReference type="EMBL" id="MFD2582239.1"/>
    </source>
</evidence>
<sequence length="312" mass="36067">MTLAPIVLFVYNRPKHTRQVLEELARNELANLSTLYIYADGPKKDASPTQIEAIQETRKVIRENQWCGQVKIQENDQNSGLSKSIIQGVTEVINLTGRVIVLEDDILTSPYFLRYMNDALELFQHRMDIGSVNGFAVDFLKNEGFPPYFLLESSDCWGWATWKSRWDAYTPNALLLKNTLIEQNKLGIFEYGGHMEILNGQINGVFDTWDVQWHAVNVLQNRKGIYANVSFVDNIGQDGSGVHYNVKTELEHKRSELNNYRITLPQFVSGQPLTHSKKIEQKYRKYYKLSFTPPLIKRVVNKLKRTIKRLIK</sequence>